<dbReference type="EMBL" id="JADOGI010000210">
    <property type="protein sequence ID" value="MBF8192439.1"/>
    <property type="molecule type" value="Genomic_DNA"/>
</dbReference>
<proteinExistence type="predicted"/>
<keyword evidence="2" id="KW-1185">Reference proteome</keyword>
<name>A0A931F210_9ACTN</name>
<evidence type="ECO:0000313" key="1">
    <source>
        <dbReference type="EMBL" id="MBF8192439.1"/>
    </source>
</evidence>
<sequence length="110" mass="12375">MERMIELLVKSVPDLPLTQYRVCLRREQTDEQLVLSWDTMSGGAVRTRLGWLANQANKYGGDTEAWVKDQIGELIQQGWCVTVVDVRAPRCPGDRGSVPDELPPSMLGLY</sequence>
<gene>
    <name evidence="1" type="ORF">ITP53_43520</name>
</gene>
<evidence type="ECO:0000313" key="2">
    <source>
        <dbReference type="Proteomes" id="UP000605361"/>
    </source>
</evidence>
<reference evidence="1" key="1">
    <citation type="submission" date="2020-11" db="EMBL/GenBank/DDBJ databases">
        <title>Whole-genome analyses of Nonomuraea sp. K274.</title>
        <authorList>
            <person name="Veyisoglu A."/>
        </authorList>
    </citation>
    <scope>NUCLEOTIDE SEQUENCE</scope>
    <source>
        <strain evidence="1">K274</strain>
    </source>
</reference>
<comment type="caution">
    <text evidence="1">The sequence shown here is derived from an EMBL/GenBank/DDBJ whole genome shotgun (WGS) entry which is preliminary data.</text>
</comment>
<dbReference type="Proteomes" id="UP000605361">
    <property type="component" value="Unassembled WGS sequence"/>
</dbReference>
<organism evidence="1 2">
    <name type="scientific">Nonomuraea cypriaca</name>
    <dbReference type="NCBI Taxonomy" id="1187855"/>
    <lineage>
        <taxon>Bacteria</taxon>
        <taxon>Bacillati</taxon>
        <taxon>Actinomycetota</taxon>
        <taxon>Actinomycetes</taxon>
        <taxon>Streptosporangiales</taxon>
        <taxon>Streptosporangiaceae</taxon>
        <taxon>Nonomuraea</taxon>
    </lineage>
</organism>
<accession>A0A931F210</accession>
<protein>
    <submittedName>
        <fullName evidence="1">Uncharacterized protein</fullName>
    </submittedName>
</protein>
<dbReference type="RefSeq" id="WP_195901330.1">
    <property type="nucleotide sequence ID" value="NZ_JADOGI010000210.1"/>
</dbReference>
<dbReference type="AlphaFoldDB" id="A0A931F210"/>